<dbReference type="Pfam" id="PF11271">
    <property type="entry name" value="PorA"/>
    <property type="match status" value="1"/>
</dbReference>
<dbReference type="KEGG" id="jte:ASJ30_08425"/>
<dbReference type="OrthoDB" id="153031at2"/>
<proteinExistence type="predicted"/>
<evidence type="ECO:0000313" key="5">
    <source>
        <dbReference type="Proteomes" id="UP000182938"/>
    </source>
</evidence>
<evidence type="ECO:0000313" key="6">
    <source>
        <dbReference type="Proteomes" id="UP000192634"/>
    </source>
</evidence>
<dbReference type="EMBL" id="FWXN01000009">
    <property type="protein sequence ID" value="SMC77181.1"/>
    <property type="molecule type" value="Genomic_DNA"/>
</dbReference>
<dbReference type="AlphaFoldDB" id="A0A1L3MH01"/>
<dbReference type="EMBL" id="CP013290">
    <property type="protein sequence ID" value="APH01558.1"/>
    <property type="molecule type" value="Genomic_DNA"/>
</dbReference>
<protein>
    <recommendedName>
        <fullName evidence="7">DUF3068 domain-containing protein</fullName>
    </recommendedName>
</protein>
<keyword evidence="2" id="KW-1133">Transmembrane helix</keyword>
<feature type="region of interest" description="Disordered" evidence="1">
    <location>
        <begin position="319"/>
        <end position="347"/>
    </location>
</feature>
<reference evidence="3 5" key="1">
    <citation type="submission" date="2015-11" db="EMBL/GenBank/DDBJ databases">
        <authorList>
            <person name="Zhang Y."/>
            <person name="Guo Z."/>
        </authorList>
    </citation>
    <scope>NUCLEOTIDE SEQUENCE [LARGE SCALE GENOMIC DNA]</scope>
    <source>
        <strain evidence="3 5">YFY001</strain>
    </source>
</reference>
<evidence type="ECO:0000313" key="3">
    <source>
        <dbReference type="EMBL" id="APH01558.1"/>
    </source>
</evidence>
<accession>A0A1L3MH01</accession>
<feature type="transmembrane region" description="Helical" evidence="2">
    <location>
        <begin position="286"/>
        <end position="308"/>
    </location>
</feature>
<evidence type="ECO:0000313" key="4">
    <source>
        <dbReference type="EMBL" id="SMC77181.1"/>
    </source>
</evidence>
<feature type="transmembrane region" description="Helical" evidence="2">
    <location>
        <begin position="5"/>
        <end position="28"/>
    </location>
</feature>
<dbReference type="Proteomes" id="UP000192634">
    <property type="component" value="Unassembled WGS sequence"/>
</dbReference>
<evidence type="ECO:0000256" key="1">
    <source>
        <dbReference type="SAM" id="MobiDB-lite"/>
    </source>
</evidence>
<reference evidence="4 6" key="2">
    <citation type="submission" date="2017-04" db="EMBL/GenBank/DDBJ databases">
        <authorList>
            <person name="Afonso C.L."/>
            <person name="Miller P.J."/>
            <person name="Scott M.A."/>
            <person name="Spackman E."/>
            <person name="Goraichik I."/>
            <person name="Dimitrov K.M."/>
            <person name="Suarez D.L."/>
            <person name="Swayne D.E."/>
        </authorList>
    </citation>
    <scope>NUCLEOTIDE SEQUENCE [LARGE SCALE GENOMIC DNA]</scope>
    <source>
        <strain evidence="4 6">CGMCC 1.12511</strain>
    </source>
</reference>
<organism evidence="3 5">
    <name type="scientific">Janibacter indicus</name>
    <dbReference type="NCBI Taxonomy" id="857417"/>
    <lineage>
        <taxon>Bacteria</taxon>
        <taxon>Bacillati</taxon>
        <taxon>Actinomycetota</taxon>
        <taxon>Actinomycetes</taxon>
        <taxon>Micrococcales</taxon>
        <taxon>Intrasporangiaceae</taxon>
        <taxon>Janibacter</taxon>
    </lineage>
</organism>
<keyword evidence="2" id="KW-0812">Transmembrane</keyword>
<name>A0A1L3MH01_9MICO</name>
<accession>A0A1W2BWB3</accession>
<feature type="compositionally biased region" description="Basic and acidic residues" evidence="1">
    <location>
        <begin position="337"/>
        <end position="347"/>
    </location>
</feature>
<keyword evidence="2" id="KW-0472">Membrane</keyword>
<dbReference type="InterPro" id="IPR021424">
    <property type="entry name" value="PorA"/>
</dbReference>
<keyword evidence="5" id="KW-1185">Reference proteome</keyword>
<sequence length="347" mass="38432">MRKYLLPAIIMGVGAFILTMGLLFRFYAYPKLAVVPNDQNTTQIVQDPNAKFFDADNVRPAEGELTTTARIIGDPQAAEAASEESGRDLAVWNSGQISDNNGDNIPMDGSTEVYVFDRHTGEAVNCCGESKNGEEVKRDGLLVKFPFDTQKDGSYSWWDSTVGKSFPVQFEGEEDLQGMNLYKFTQEVPETKYATRELPGNLFGGSDSSGAVNADRYYSNKRTFWVDPVTGVVIDRVEEQSQEFRHNGKTLTALETTSKFTKETVDKNVEDYKSKSSLLAMVHSTFPIVFAILGVLLLLTGLLLSVLIGRRSRLDEQPAYVDRGPDPVFGNSGPDETTVRRSDLHGH</sequence>
<evidence type="ECO:0000256" key="2">
    <source>
        <dbReference type="SAM" id="Phobius"/>
    </source>
</evidence>
<dbReference type="RefSeq" id="WP_072624707.1">
    <property type="nucleotide sequence ID" value="NZ_CP013290.1"/>
</dbReference>
<dbReference type="Proteomes" id="UP000182938">
    <property type="component" value="Chromosome"/>
</dbReference>
<evidence type="ECO:0008006" key="7">
    <source>
        <dbReference type="Google" id="ProtNLM"/>
    </source>
</evidence>
<gene>
    <name evidence="3" type="ORF">ASJ30_08425</name>
    <name evidence="4" type="ORF">SAMN06296429_10978</name>
</gene>